<evidence type="ECO:0000313" key="1">
    <source>
        <dbReference type="RefSeq" id="XP_033765788.1"/>
    </source>
</evidence>
<sequence length="1189" mass="136241">MARQDETGSKQSESNASFLPLCITSHKSKDEAEKLVSCLHHEGSYYLCFSYGLYTGTSNELKAKVEFALDGPFIVNYTTIPKFKSAFFCHLLMFNDGSIKGFKYENNKFEIIYNSNVAPKLDTISSSVSSWLNASLDGILYTCNNNMSYDSSLRTFGATIYSFNFKNGLVQKFYATDGEEIISFHFISREDLLGDITHAGKSDAYFFCLLKSDYSENLLLKEYHSSGNHEDRKFDLYEYRQYNLLPISDDEFCYMEVICGHTIIVLTNTYTQILKIETRGLKRGAFFKNKGLPNAENYKFLRDSYNVIYEKTVIFLTIFDAYANRYTTKIHTGSLKENHAQEDLQWSKGKVFKLPKHDLCDIILQLPGEKYITLTRINGINFISRNHRGSKLHKVKGGPVYTNRVYLASQVIRNKGTDIDSLLLCGSFNSKKGFLEKKFLVYNKNLFKLVTSTKVLLENVTDFWVTDLVINGGDKFAYESGGLVYRNGILLMDELYDCNILVTRTGKFLKADMDGSTGEIRQFDIMLSDHNSSTMFCYPIQNSGVRISTFEAKSDSLRKIKDFFFQGLDSKESIVSCFSDGNEKYLFAVYSEGRISVWDDSQKKVATSHPDYSFIAYDQLIKESWVGKNHEDDSIYIIASSYVGCVRVYKSESNFLRVVLEMHSSLDQKLELLDTIPTLPLVFLYNDKEIILLNLQNMSYGYVQLGLVPRRMRILPGKVLFSLCILDDESRISIFDFSKTFHREYFTKQMVPLKPQLENYMLDLPSVPVQLYTIPNNLSQAVACLVDTNSRQYKLMLFDYVLMKTISTFSFSNEKYSHAVVKPLWPDQDSIYSSLGPFYGNKFIVCLGIDDKRTKFWLFEIRNNSIIQLYANYLEDCICSVLIYYECNMVLFSGGSGIAAYKINILKEGSEILEAYSFPTLASVNHMGLPIYMSGDYLVQFEPLRGFVRTHLPIRTSIEHPSEHTERSYLSFKEFGSITQVATKTIFKEPTGCENDYLASGKNYPLDRLSGLSCTKLKYSNRSYVAIIGADNTLTIYEDSDKLLADKDGLTIPYLKIRLPNKIISLAVIPDGFQNLQICPSFNDQRLEGVIPLFVLCGTEGQIYIISEFIGELWMRTLHNYKTVKLEHERAIRRPGTNMRNVTKRYSASKETGINESGFDELARNLKRRHIDHPPYKTIDFFDPLKLKR</sequence>
<reference evidence="1" key="3">
    <citation type="submission" date="2025-07" db="EMBL/GenBank/DDBJ databases">
        <authorList>
            <consortium name="NCBI Genome Project"/>
        </authorList>
    </citation>
    <scope>NUCLEOTIDE SEQUENCE</scope>
    <source>
        <strain evidence="1">CBS432</strain>
    </source>
</reference>
<dbReference type="SUPFAM" id="SSF50978">
    <property type="entry name" value="WD40 repeat-like"/>
    <property type="match status" value="1"/>
</dbReference>
<reference evidence="1" key="1">
    <citation type="journal article" date="2017" name="Nat. Genet.">
        <title>Contrasting evolutionary genome dynamics between domesticated and wild yeasts.</title>
        <authorList>
            <person name="Yue J.X."/>
            <person name="Li J."/>
            <person name="Aigrain L."/>
            <person name="Hallin J."/>
            <person name="Persson K."/>
            <person name="Oliver K."/>
            <person name="Bergstrom A."/>
            <person name="Coupland P."/>
            <person name="Warringer J."/>
            <person name="Lagomarsino M.C."/>
            <person name="Fischer G."/>
            <person name="Durbin R."/>
            <person name="Liti G."/>
        </authorList>
    </citation>
    <scope>NUCLEOTIDE SEQUENCE</scope>
    <source>
        <strain evidence="1">CBS432</strain>
    </source>
</reference>
<name>A0A8B8UPV8_SACPA</name>
<dbReference type="RefSeq" id="XP_033765788.1">
    <property type="nucleotide sequence ID" value="XM_033909897.1"/>
</dbReference>
<evidence type="ECO:0008006" key="2">
    <source>
        <dbReference type="Google" id="ProtNLM"/>
    </source>
</evidence>
<dbReference type="GeneID" id="54630030"/>
<dbReference type="InterPro" id="IPR036322">
    <property type="entry name" value="WD40_repeat_dom_sf"/>
</dbReference>
<dbReference type="KEGG" id="spao:SPAR_E00450"/>
<accession>A0A8B8UPV8</accession>
<organism evidence="1">
    <name type="scientific">Saccharomyces paradoxus</name>
    <name type="common">Yeast</name>
    <name type="synonym">Saccharomyces douglasii</name>
    <dbReference type="NCBI Taxonomy" id="27291"/>
    <lineage>
        <taxon>Eukaryota</taxon>
        <taxon>Fungi</taxon>
        <taxon>Dikarya</taxon>
        <taxon>Ascomycota</taxon>
        <taxon>Saccharomycotina</taxon>
        <taxon>Saccharomycetes</taxon>
        <taxon>Saccharomycetales</taxon>
        <taxon>Saccharomycetaceae</taxon>
        <taxon>Saccharomyces</taxon>
    </lineage>
</organism>
<gene>
    <name evidence="1" type="ORF">SPAR_E00450</name>
</gene>
<dbReference type="VEuPathDB" id="FungiDB:SPAR_E00450"/>
<proteinExistence type="predicted"/>
<reference evidence="1" key="4">
    <citation type="submission" date="2025-08" db="UniProtKB">
        <authorList>
            <consortium name="RefSeq"/>
        </authorList>
    </citation>
    <scope>IDENTIFICATION</scope>
    <source>
        <strain evidence="1">CBS432</strain>
    </source>
</reference>
<protein>
    <recommendedName>
        <fullName evidence="2">YEL025C-like protein</fullName>
    </recommendedName>
</protein>
<reference evidence="1" key="2">
    <citation type="submission" date="2020-01" db="EMBL/GenBank/DDBJ databases">
        <title>Population-level Yeast Reference Genomes.</title>
        <authorList>
            <person name="Yue J.-X."/>
        </authorList>
    </citation>
    <scope>NUCLEOTIDE SEQUENCE</scope>
    <source>
        <strain evidence="1">CBS432</strain>
    </source>
</reference>
<dbReference type="AlphaFoldDB" id="A0A8B8UPV8"/>
<dbReference type="OrthoDB" id="4038967at2759"/>